<protein>
    <recommendedName>
        <fullName evidence="1">PPC domain-containing protein</fullName>
    </recommendedName>
</protein>
<feature type="domain" description="PPC" evidence="1">
    <location>
        <begin position="4"/>
        <end position="143"/>
    </location>
</feature>
<dbReference type="PIRSF" id="PIRSF016702">
    <property type="entry name" value="DNA_bp_PD1"/>
    <property type="match status" value="1"/>
</dbReference>
<accession>A0A1H9LYF5</accession>
<dbReference type="CDD" id="cd11378">
    <property type="entry name" value="DUF296"/>
    <property type="match status" value="1"/>
</dbReference>
<dbReference type="PANTHER" id="PTHR34988:SF1">
    <property type="entry name" value="DNA-BINDING PROTEIN"/>
    <property type="match status" value="1"/>
</dbReference>
<dbReference type="Gene3D" id="3.30.1330.80">
    <property type="entry name" value="Hypothetical protein, similar to alpha- acetolactate decarboxylase, domain 2"/>
    <property type="match status" value="1"/>
</dbReference>
<dbReference type="SUPFAM" id="SSF117856">
    <property type="entry name" value="AF0104/ALDC/Ptd012-like"/>
    <property type="match status" value="1"/>
</dbReference>
<dbReference type="AlphaFoldDB" id="A0A1H9LYF5"/>
<dbReference type="PROSITE" id="PS51742">
    <property type="entry name" value="PPC"/>
    <property type="match status" value="1"/>
</dbReference>
<dbReference type="RefSeq" id="WP_074627049.1">
    <property type="nucleotide sequence ID" value="NZ_FOGM01000001.1"/>
</dbReference>
<organism evidence="2 3">
    <name type="scientific">Streptococcus gallolyticus</name>
    <dbReference type="NCBI Taxonomy" id="315405"/>
    <lineage>
        <taxon>Bacteria</taxon>
        <taxon>Bacillati</taxon>
        <taxon>Bacillota</taxon>
        <taxon>Bacilli</taxon>
        <taxon>Lactobacillales</taxon>
        <taxon>Streptococcaceae</taxon>
        <taxon>Streptococcus</taxon>
    </lineage>
</organism>
<dbReference type="EMBL" id="FOGM01000001">
    <property type="protein sequence ID" value="SER15853.1"/>
    <property type="molecule type" value="Genomic_DNA"/>
</dbReference>
<dbReference type="Proteomes" id="UP000182712">
    <property type="component" value="Unassembled WGS sequence"/>
</dbReference>
<reference evidence="2 3" key="1">
    <citation type="submission" date="2016-10" db="EMBL/GenBank/DDBJ databases">
        <authorList>
            <person name="de Groot N.N."/>
        </authorList>
    </citation>
    <scope>NUCLEOTIDE SEQUENCE [LARGE SCALE GENOMIC DNA]</scope>
    <source>
        <strain evidence="2 3">VTM2R47</strain>
    </source>
</reference>
<evidence type="ECO:0000259" key="1">
    <source>
        <dbReference type="PROSITE" id="PS51742"/>
    </source>
</evidence>
<name>A0A1H9LYF5_9STRE</name>
<proteinExistence type="predicted"/>
<dbReference type="InterPro" id="IPR005175">
    <property type="entry name" value="PPC_dom"/>
</dbReference>
<dbReference type="Pfam" id="PF03479">
    <property type="entry name" value="PCC"/>
    <property type="match status" value="1"/>
</dbReference>
<sequence>MFYEKVGNDYLLRVEKNEEVLNSIQRLCQKEHIFSATFQGIGACDDVIISTYIPEKNDFVNHEKTGMLEMVSLMGNVRLKDNQFDQHAHASFSFLEDGKVNVLAGHLAKARISYTAEIRLTPINEKVTLTFDEKTGIDVWNLKQHL</sequence>
<dbReference type="PANTHER" id="PTHR34988">
    <property type="entry name" value="PROTEIN, PUTATIVE-RELATED"/>
    <property type="match status" value="1"/>
</dbReference>
<dbReference type="InterPro" id="IPR025707">
    <property type="entry name" value="DNA_bp_PD1"/>
</dbReference>
<evidence type="ECO:0000313" key="2">
    <source>
        <dbReference type="EMBL" id="SER15853.1"/>
    </source>
</evidence>
<gene>
    <name evidence="2" type="ORF">SAMN04487840_101223</name>
</gene>
<evidence type="ECO:0000313" key="3">
    <source>
        <dbReference type="Proteomes" id="UP000182712"/>
    </source>
</evidence>